<evidence type="ECO:0000256" key="1">
    <source>
        <dbReference type="ARBA" id="ARBA00004141"/>
    </source>
</evidence>
<dbReference type="CDD" id="cd03244">
    <property type="entry name" value="ABCC_MRP_domain2"/>
    <property type="match status" value="1"/>
</dbReference>
<keyword evidence="7 10" id="KW-1133">Transmembrane helix</keyword>
<keyword evidence="14" id="KW-1185">Reference proteome</keyword>
<proteinExistence type="inferred from homology"/>
<evidence type="ECO:0000256" key="2">
    <source>
        <dbReference type="ARBA" id="ARBA00009726"/>
    </source>
</evidence>
<evidence type="ECO:0000256" key="8">
    <source>
        <dbReference type="ARBA" id="ARBA00023136"/>
    </source>
</evidence>
<comment type="catalytic activity">
    <reaction evidence="9">
        <text>ATP + H2O + xenobioticSide 1 = ADP + phosphate + xenobioticSide 2.</text>
        <dbReference type="EC" id="7.6.2.2"/>
    </reaction>
</comment>
<dbReference type="AlphaFoldDB" id="A0A8T2F150"/>
<dbReference type="GO" id="GO:0005524">
    <property type="term" value="F:ATP binding"/>
    <property type="evidence" value="ECO:0007669"/>
    <property type="project" value="UniProtKB-KW"/>
</dbReference>
<keyword evidence="4 10" id="KW-0812">Transmembrane</keyword>
<keyword evidence="8 10" id="KW-0472">Membrane</keyword>
<evidence type="ECO:0000313" key="14">
    <source>
        <dbReference type="Proteomes" id="UP000694240"/>
    </source>
</evidence>
<dbReference type="CDD" id="cd18579">
    <property type="entry name" value="ABC_6TM_ABCC_D1"/>
    <property type="match status" value="1"/>
</dbReference>
<evidence type="ECO:0000256" key="7">
    <source>
        <dbReference type="ARBA" id="ARBA00022989"/>
    </source>
</evidence>
<dbReference type="PANTHER" id="PTHR24223:SF165">
    <property type="entry name" value="ABC TRANSPORTER C FAMILY MEMBER 15-RELATED"/>
    <property type="match status" value="1"/>
</dbReference>
<dbReference type="SMART" id="SM00382">
    <property type="entry name" value="AAA"/>
    <property type="match status" value="2"/>
</dbReference>
<evidence type="ECO:0000256" key="6">
    <source>
        <dbReference type="ARBA" id="ARBA00022840"/>
    </source>
</evidence>
<comment type="subcellular location">
    <subcellularLocation>
        <location evidence="1">Membrane</location>
        <topology evidence="1">Multi-pass membrane protein</topology>
    </subcellularLocation>
</comment>
<evidence type="ECO:0000256" key="9">
    <source>
        <dbReference type="ARBA" id="ARBA00034018"/>
    </source>
</evidence>
<comment type="caution">
    <text evidence="13">The sequence shown here is derived from an EMBL/GenBank/DDBJ whole genome shotgun (WGS) entry which is preliminary data.</text>
</comment>
<evidence type="ECO:0000256" key="3">
    <source>
        <dbReference type="ARBA" id="ARBA00012191"/>
    </source>
</evidence>
<dbReference type="PROSITE" id="PS50893">
    <property type="entry name" value="ABC_TRANSPORTER_2"/>
    <property type="match status" value="2"/>
</dbReference>
<dbReference type="PANTHER" id="PTHR24223">
    <property type="entry name" value="ATP-BINDING CASSETTE SUB-FAMILY C"/>
    <property type="match status" value="1"/>
</dbReference>
<organism evidence="13 14">
    <name type="scientific">Arabidopsis thaliana x Arabidopsis arenosa</name>
    <dbReference type="NCBI Taxonomy" id="1240361"/>
    <lineage>
        <taxon>Eukaryota</taxon>
        <taxon>Viridiplantae</taxon>
        <taxon>Streptophyta</taxon>
        <taxon>Embryophyta</taxon>
        <taxon>Tracheophyta</taxon>
        <taxon>Spermatophyta</taxon>
        <taxon>Magnoliopsida</taxon>
        <taxon>eudicotyledons</taxon>
        <taxon>Gunneridae</taxon>
        <taxon>Pentapetalae</taxon>
        <taxon>rosids</taxon>
        <taxon>malvids</taxon>
        <taxon>Brassicales</taxon>
        <taxon>Brassicaceae</taxon>
        <taxon>Camelineae</taxon>
        <taxon>Arabidopsis</taxon>
    </lineage>
</organism>
<feature type="domain" description="ABC transmembrane type-1" evidence="12">
    <location>
        <begin position="484"/>
        <end position="621"/>
    </location>
</feature>
<comment type="similarity">
    <text evidence="2">Belongs to the ABC transporter superfamily. ABCC family. Conjugate transporter (TC 3.A.1.208) subfamily.</text>
</comment>
<evidence type="ECO:0000256" key="5">
    <source>
        <dbReference type="ARBA" id="ARBA00022741"/>
    </source>
</evidence>
<dbReference type="GO" id="GO:0008559">
    <property type="term" value="F:ABC-type xenobiotic transporter activity"/>
    <property type="evidence" value="ECO:0007669"/>
    <property type="project" value="UniProtKB-EC"/>
</dbReference>
<feature type="transmembrane region" description="Helical" evidence="10">
    <location>
        <begin position="598"/>
        <end position="620"/>
    </location>
</feature>
<feature type="domain" description="ABC transmembrane type-1" evidence="12">
    <location>
        <begin position="1"/>
        <end position="180"/>
    </location>
</feature>
<feature type="domain" description="ABC transporter" evidence="11">
    <location>
        <begin position="214"/>
        <end position="437"/>
    </location>
</feature>
<evidence type="ECO:0000256" key="4">
    <source>
        <dbReference type="ARBA" id="ARBA00022692"/>
    </source>
</evidence>
<dbReference type="FunFam" id="1.20.1560.10:FF:000003">
    <property type="entry name" value="ABC transporter C family member 10"/>
    <property type="match status" value="1"/>
</dbReference>
<sequence>MSVDVQRITDFIWYVNSIWMLPIQIFSAIYILQKHLGLGALAALVTTLMVMACNYPLTKLQRNYQSDIMNAKDDRMKATSEILKNMKILKLQAWDNQFLNKVKTLRKKEYDCLWKSLRLQDFTTFILWGAPSLISVVTFVTCMLMGVKITAGAVLSALATFQMLQSPIFGLPDLLSALVQSKVSADRIASYLQQSETQKDAVEYCSNDHTEFSVEIENGAFSWEPESSRPTLNDIELKVKSGMKVAICGAVGSGKSSLLSSILGEIQKLKGTVRVSGKQAYVPQSPWILSGTIRDNILFGSIYESEKYERTVKACALIKDFELFSNGDLTEIGERGINMSGSQKQRIQIARAVYQNADIYLLDDPFSAVDAHTGRELFEDCLMGILKDKTVLYVTHQVEFLPAADLILVMQNGRVMQAGKFEELLKQNIESLQTQCDSEHNISTENKKKEAKLVQDEETEKGVIGKEVYLTYLTTVKGGLLVPFIILAQSCFQMLQIASNYWMAWTAPPTAESIPKLGMGRILLVYALLAAGSSLCVLARTILVAIGGLSTAETFFSRMLCSIFRAPMSYFDSTPTGRILNRASTDQSVLDLEMAVKLGWCAFSIIQIVGTIFVMSQVAWQRPLDNWPNVGSIVFRDLQVRYAEHFPAVLKNITCAFPGGKKIGVVGRTGSGKSTLIQALFRIVEPSHGTIVIDNLSILIAKWEALDKCQLGDVIRAKDEKLDATVVENGENWSVGQRQLVCLGRVLLKKSNILVLDEATASVDSATDGVIQKIINQEFKDRTVVTIAHRIHTVIESDLVLVLSDGRIAEFDSPAKLLQREDSFFSKLIKEYSLRSNHFAGSNDLLS</sequence>
<evidence type="ECO:0000313" key="13">
    <source>
        <dbReference type="EMBL" id="KAG7627613.1"/>
    </source>
</evidence>
<dbReference type="CDD" id="cd03250">
    <property type="entry name" value="ABCC_MRP_domain1"/>
    <property type="match status" value="1"/>
</dbReference>
<dbReference type="Pfam" id="PF00005">
    <property type="entry name" value="ABC_tran"/>
    <property type="match status" value="3"/>
</dbReference>
<feature type="transmembrane region" description="Helical" evidence="10">
    <location>
        <begin position="523"/>
        <end position="549"/>
    </location>
</feature>
<dbReference type="InterPro" id="IPR050173">
    <property type="entry name" value="ABC_transporter_C-like"/>
</dbReference>
<dbReference type="EC" id="7.6.2.2" evidence="3"/>
<protein>
    <recommendedName>
        <fullName evidence="3">ABC-type xenobiotic transporter</fullName>
        <ecNumber evidence="3">7.6.2.2</ecNumber>
    </recommendedName>
</protein>
<accession>A0A8T2F150</accession>
<gene>
    <name evidence="13" type="ORF">ISN45_At03g039400</name>
</gene>
<dbReference type="InterPro" id="IPR003593">
    <property type="entry name" value="AAA+_ATPase"/>
</dbReference>
<dbReference type="InterPro" id="IPR003439">
    <property type="entry name" value="ABC_transporter-like_ATP-bd"/>
</dbReference>
<dbReference type="GO" id="GO:0016020">
    <property type="term" value="C:membrane"/>
    <property type="evidence" value="ECO:0007669"/>
    <property type="project" value="UniProtKB-SubCell"/>
</dbReference>
<reference evidence="13 14" key="1">
    <citation type="submission" date="2020-12" db="EMBL/GenBank/DDBJ databases">
        <title>Concerted genomic and epigenomic changes stabilize Arabidopsis allopolyploids.</title>
        <authorList>
            <person name="Chen Z."/>
        </authorList>
    </citation>
    <scope>NUCLEOTIDE SEQUENCE [LARGE SCALE GENOMIC DNA]</scope>
    <source>
        <strain evidence="13">Allo738</strain>
        <tissue evidence="13">Leaf</tissue>
    </source>
</reference>
<dbReference type="PROSITE" id="PS50929">
    <property type="entry name" value="ABC_TM1F"/>
    <property type="match status" value="2"/>
</dbReference>
<dbReference type="Pfam" id="PF00664">
    <property type="entry name" value="ABC_membrane"/>
    <property type="match status" value="2"/>
</dbReference>
<feature type="transmembrane region" description="Helical" evidence="10">
    <location>
        <begin position="38"/>
        <end position="57"/>
    </location>
</feature>
<dbReference type="EMBL" id="JAEFBK010000003">
    <property type="protein sequence ID" value="KAG7627613.1"/>
    <property type="molecule type" value="Genomic_DNA"/>
</dbReference>
<dbReference type="Proteomes" id="UP000694240">
    <property type="component" value="Chromosome 3"/>
</dbReference>
<dbReference type="InterPro" id="IPR011527">
    <property type="entry name" value="ABC1_TM_dom"/>
</dbReference>
<name>A0A8T2F150_9BRAS</name>
<evidence type="ECO:0000259" key="11">
    <source>
        <dbReference type="PROSITE" id="PS50893"/>
    </source>
</evidence>
<dbReference type="FunFam" id="3.40.50.300:FF:003492">
    <property type="entry name" value="AGAP012735-PA"/>
    <property type="match status" value="1"/>
</dbReference>
<dbReference type="InterPro" id="IPR044746">
    <property type="entry name" value="ABCC_6TM_D1"/>
</dbReference>
<evidence type="ECO:0000259" key="12">
    <source>
        <dbReference type="PROSITE" id="PS50929"/>
    </source>
</evidence>
<dbReference type="GO" id="GO:0016887">
    <property type="term" value="F:ATP hydrolysis activity"/>
    <property type="evidence" value="ECO:0007669"/>
    <property type="project" value="InterPro"/>
</dbReference>
<keyword evidence="6" id="KW-0067">ATP-binding</keyword>
<feature type="transmembrane region" description="Helical" evidence="10">
    <location>
        <begin position="12"/>
        <end position="32"/>
    </location>
</feature>
<evidence type="ECO:0000256" key="10">
    <source>
        <dbReference type="SAM" id="Phobius"/>
    </source>
</evidence>
<dbReference type="FunFam" id="3.40.50.300:FF:000508">
    <property type="entry name" value="ABC transporter C family member 5"/>
    <property type="match status" value="1"/>
</dbReference>
<keyword evidence="5" id="KW-0547">Nucleotide-binding</keyword>
<feature type="domain" description="ABC transporter" evidence="11">
    <location>
        <begin position="635"/>
        <end position="830"/>
    </location>
</feature>
<feature type="transmembrane region" description="Helical" evidence="10">
    <location>
        <begin position="125"/>
        <end position="147"/>
    </location>
</feature>